<sequence length="106" mass="11161">MSTVLDAARVPVQGEAESGAVVAQLVWRALRDPRGFSDAGAELEVSGVRPNEVAGVLPLLDNVRVEDWVGDSGTCYRDYVGQLPCGLLLRLITHVGLTADVCGGGR</sequence>
<accession>A0A895YGF0</accession>
<name>A0A895YGF0_9ACTN</name>
<dbReference type="Proteomes" id="UP000662857">
    <property type="component" value="Chromosome"/>
</dbReference>
<evidence type="ECO:0000313" key="2">
    <source>
        <dbReference type="Proteomes" id="UP000662857"/>
    </source>
</evidence>
<gene>
    <name evidence="1" type="ORF">JQS43_02015</name>
</gene>
<evidence type="ECO:0000313" key="1">
    <source>
        <dbReference type="EMBL" id="QSB15172.1"/>
    </source>
</evidence>
<reference evidence="1" key="1">
    <citation type="submission" date="2021-02" db="EMBL/GenBank/DDBJ databases">
        <title>Natrosporangium hydrolyticum gen. nov., sp. nov, a haloalkaliphilic actinobacterium from a soda solonchak soil.</title>
        <authorList>
            <person name="Sorokin D.Y."/>
            <person name="Khijniak T.V."/>
            <person name="Zakharycheva A.P."/>
            <person name="Boueva O.V."/>
            <person name="Ariskina E.V."/>
            <person name="Hahnke R.L."/>
            <person name="Bunk B."/>
            <person name="Sproer C."/>
            <person name="Schumann P."/>
            <person name="Evtushenko L.I."/>
            <person name="Kublanov I.V."/>
        </authorList>
    </citation>
    <scope>NUCLEOTIDE SEQUENCE</scope>
    <source>
        <strain evidence="1">DSM 106523</strain>
    </source>
</reference>
<dbReference type="KEGG" id="nhy:JQS43_02015"/>
<organism evidence="1 2">
    <name type="scientific">Natronosporangium hydrolyticum</name>
    <dbReference type="NCBI Taxonomy" id="2811111"/>
    <lineage>
        <taxon>Bacteria</taxon>
        <taxon>Bacillati</taxon>
        <taxon>Actinomycetota</taxon>
        <taxon>Actinomycetes</taxon>
        <taxon>Micromonosporales</taxon>
        <taxon>Micromonosporaceae</taxon>
        <taxon>Natronosporangium</taxon>
    </lineage>
</organism>
<proteinExistence type="predicted"/>
<dbReference type="AlphaFoldDB" id="A0A895YGF0"/>
<dbReference type="EMBL" id="CP070499">
    <property type="protein sequence ID" value="QSB15172.1"/>
    <property type="molecule type" value="Genomic_DNA"/>
</dbReference>
<keyword evidence="2" id="KW-1185">Reference proteome</keyword>
<protein>
    <submittedName>
        <fullName evidence="1">Uncharacterized protein</fullName>
    </submittedName>
</protein>
<dbReference type="RefSeq" id="WP_239677347.1">
    <property type="nucleotide sequence ID" value="NZ_CP070499.1"/>
</dbReference>